<sequence length="444" mass="47613">MKDLTLIYNARLVDKNIDVKNGAVLISGSKIAGFPSKETVKQMLSDDNVSKFNADGAVLMPGFIDMHAHFRDPGLTQKEDIVTGSMAAAAGGYTTCVLMPNTSPVVSSLEMALKNNQKAAEAGYCNVIQSVSITKDFDGKTVSHLDELNSKSVPVITEDGKEVASSAVMLDAMKKAAAKKIIVGCHCEDPSLAAAAKPFRQKALELLKSGKPTAAEKKEAAANLKQANVLLKLAEDTATLRNIELAKEAGCHLHLCHVSTKTCLDAVRRAKKDGMNITCEVTPHHLGLSGEKIPEIFNVVNPPLRSEEDRLACVQALSDGTADVIATDHAPHTMEDKKNGSPGFSGLETSFALSYTTMVKNGSMKLKQLSELMSARPADILGLKNKGLLEEDYTADLVLVDVDAQYTVHGEEFASKGKFTPLENKKLSGVIKATFVNGRIVFQD</sequence>
<dbReference type="GO" id="GO:0006145">
    <property type="term" value="P:purine nucleobase catabolic process"/>
    <property type="evidence" value="ECO:0007669"/>
    <property type="project" value="TreeGrafter"/>
</dbReference>
<dbReference type="PROSITE" id="PS00482">
    <property type="entry name" value="DIHYDROOROTASE_1"/>
    <property type="match status" value="1"/>
</dbReference>
<dbReference type="InterPro" id="IPR004722">
    <property type="entry name" value="DHOase"/>
</dbReference>
<reference evidence="8 10" key="2">
    <citation type="submission" date="2020-08" db="EMBL/GenBank/DDBJ databases">
        <title>Genomic Encyclopedia of Type Strains, Phase IV (KMG-IV): sequencing the most valuable type-strain genomes for metagenomic binning, comparative biology and taxonomic classification.</title>
        <authorList>
            <person name="Goeker M."/>
        </authorList>
    </citation>
    <scope>NUCLEOTIDE SEQUENCE [LARGE SCALE GENOMIC DNA]</scope>
    <source>
        <strain evidence="8 10">DSM 103679</strain>
    </source>
</reference>
<dbReference type="Gene3D" id="3.20.20.140">
    <property type="entry name" value="Metal-dependent hydrolases"/>
    <property type="match status" value="1"/>
</dbReference>
<evidence type="ECO:0000313" key="11">
    <source>
        <dbReference type="Proteomes" id="UP000593591"/>
    </source>
</evidence>
<dbReference type="NCBIfam" id="TIGR00857">
    <property type="entry name" value="pyrC_multi"/>
    <property type="match status" value="1"/>
</dbReference>
<dbReference type="InterPro" id="IPR032466">
    <property type="entry name" value="Metal_Hydrolase"/>
</dbReference>
<dbReference type="Proteomes" id="UP000593591">
    <property type="component" value="Chromosome"/>
</dbReference>
<comment type="similarity">
    <text evidence="3">Belongs to the metallo-dependent hydrolases superfamily. DHOase family. Class I DHOase subfamily.</text>
</comment>
<dbReference type="InterPro" id="IPR006680">
    <property type="entry name" value="Amidohydro-rel"/>
</dbReference>
<dbReference type="CDD" id="cd01317">
    <property type="entry name" value="DHOase_IIa"/>
    <property type="match status" value="1"/>
</dbReference>
<dbReference type="EMBL" id="JACHFR010000002">
    <property type="protein sequence ID" value="MBB5219048.1"/>
    <property type="molecule type" value="Genomic_DNA"/>
</dbReference>
<dbReference type="SUPFAM" id="SSF51338">
    <property type="entry name" value="Composite domain of metallo-dependent hydrolases"/>
    <property type="match status" value="1"/>
</dbReference>
<protein>
    <submittedName>
        <fullName evidence="8">Dihydroorotase</fullName>
        <ecNumber evidence="8">3.5.2.3</ecNumber>
    </submittedName>
</protein>
<keyword evidence="10" id="KW-1185">Reference proteome</keyword>
<dbReference type="GO" id="GO:0004038">
    <property type="term" value="F:allantoinase activity"/>
    <property type="evidence" value="ECO:0007669"/>
    <property type="project" value="TreeGrafter"/>
</dbReference>
<organism evidence="8 10">
    <name type="scientific">Treponema rectale</name>
    <dbReference type="NCBI Taxonomy" id="744512"/>
    <lineage>
        <taxon>Bacteria</taxon>
        <taxon>Pseudomonadati</taxon>
        <taxon>Spirochaetota</taxon>
        <taxon>Spirochaetia</taxon>
        <taxon>Spirochaetales</taxon>
        <taxon>Treponemataceae</taxon>
        <taxon>Treponema</taxon>
    </lineage>
</organism>
<dbReference type="InterPro" id="IPR002195">
    <property type="entry name" value="Dihydroorotase_CS"/>
</dbReference>
<dbReference type="KEGG" id="trc:DYE49_11535"/>
<keyword evidence="5 8" id="KW-0378">Hydrolase</keyword>
<dbReference type="GO" id="GO:0046872">
    <property type="term" value="F:metal ion binding"/>
    <property type="evidence" value="ECO:0007669"/>
    <property type="project" value="UniProtKB-KW"/>
</dbReference>
<evidence type="ECO:0000256" key="5">
    <source>
        <dbReference type="ARBA" id="ARBA00022801"/>
    </source>
</evidence>
<evidence type="ECO:0000256" key="4">
    <source>
        <dbReference type="ARBA" id="ARBA00022723"/>
    </source>
</evidence>
<dbReference type="PROSITE" id="PS00483">
    <property type="entry name" value="DIHYDROOROTASE_2"/>
    <property type="match status" value="1"/>
</dbReference>
<dbReference type="Pfam" id="PF01979">
    <property type="entry name" value="Amidohydro_1"/>
    <property type="match status" value="1"/>
</dbReference>
<keyword evidence="6" id="KW-0665">Pyrimidine biosynthesis</keyword>
<evidence type="ECO:0000256" key="6">
    <source>
        <dbReference type="ARBA" id="ARBA00022975"/>
    </source>
</evidence>
<name>A0A840SFV9_9SPIR</name>
<dbReference type="PANTHER" id="PTHR43668:SF2">
    <property type="entry name" value="ALLANTOINASE"/>
    <property type="match status" value="1"/>
</dbReference>
<evidence type="ECO:0000313" key="9">
    <source>
        <dbReference type="EMBL" id="QOS41043.1"/>
    </source>
</evidence>
<evidence type="ECO:0000256" key="3">
    <source>
        <dbReference type="ARBA" id="ARBA00010286"/>
    </source>
</evidence>
<dbReference type="InterPro" id="IPR011059">
    <property type="entry name" value="Metal-dep_hydrolase_composite"/>
</dbReference>
<comment type="cofactor">
    <cofactor evidence="1">
        <name>Zn(2+)</name>
        <dbReference type="ChEBI" id="CHEBI:29105"/>
    </cofactor>
</comment>
<evidence type="ECO:0000259" key="7">
    <source>
        <dbReference type="Pfam" id="PF01979"/>
    </source>
</evidence>
<gene>
    <name evidence="9" type="ORF">DYE49_11535</name>
    <name evidence="8" type="ORF">HNP77_001417</name>
</gene>
<evidence type="ECO:0000313" key="8">
    <source>
        <dbReference type="EMBL" id="MBB5219048.1"/>
    </source>
</evidence>
<dbReference type="SUPFAM" id="SSF51556">
    <property type="entry name" value="Metallo-dependent hydrolases"/>
    <property type="match status" value="1"/>
</dbReference>
<evidence type="ECO:0000256" key="1">
    <source>
        <dbReference type="ARBA" id="ARBA00001947"/>
    </source>
</evidence>
<dbReference type="Proteomes" id="UP000578697">
    <property type="component" value="Unassembled WGS sequence"/>
</dbReference>
<evidence type="ECO:0000256" key="2">
    <source>
        <dbReference type="ARBA" id="ARBA00002368"/>
    </source>
</evidence>
<dbReference type="GO" id="GO:0004151">
    <property type="term" value="F:dihydroorotase activity"/>
    <property type="evidence" value="ECO:0007669"/>
    <property type="project" value="UniProtKB-EC"/>
</dbReference>
<dbReference type="EMBL" id="CP031517">
    <property type="protein sequence ID" value="QOS41043.1"/>
    <property type="molecule type" value="Genomic_DNA"/>
</dbReference>
<dbReference type="InterPro" id="IPR050138">
    <property type="entry name" value="DHOase/Allantoinase_Hydrolase"/>
</dbReference>
<proteinExistence type="inferred from homology"/>
<evidence type="ECO:0000313" key="10">
    <source>
        <dbReference type="Proteomes" id="UP000578697"/>
    </source>
</evidence>
<dbReference type="RefSeq" id="WP_184652483.1">
    <property type="nucleotide sequence ID" value="NZ_JACHFR010000002.1"/>
</dbReference>
<comment type="function">
    <text evidence="2">Catalyzes the reversible cyclization of carbamoyl aspartate to dihydroorotate.</text>
</comment>
<reference evidence="9 11" key="1">
    <citation type="submission" date="2018-08" db="EMBL/GenBank/DDBJ databases">
        <title>The first complete genome of Treponema rectale (CHPAT), a commensal spirochete of the bovine rectum.</title>
        <authorList>
            <person name="Staton G.J."/>
            <person name="Clegg S.R."/>
            <person name="Carter S.D."/>
            <person name="Radford A.D."/>
            <person name="Darby A."/>
            <person name="Hall N."/>
            <person name="Birtles R.J."/>
            <person name="Evans N.J."/>
        </authorList>
    </citation>
    <scope>NUCLEOTIDE SEQUENCE [LARGE SCALE GENOMIC DNA]</scope>
    <source>
        <strain evidence="9 11">CHPA</strain>
    </source>
</reference>
<dbReference type="PANTHER" id="PTHR43668">
    <property type="entry name" value="ALLANTOINASE"/>
    <property type="match status" value="1"/>
</dbReference>
<dbReference type="GO" id="GO:0005737">
    <property type="term" value="C:cytoplasm"/>
    <property type="evidence" value="ECO:0007669"/>
    <property type="project" value="TreeGrafter"/>
</dbReference>
<keyword evidence="4" id="KW-0479">Metal-binding</keyword>
<accession>A0A840SFV9</accession>
<dbReference type="GO" id="GO:0006221">
    <property type="term" value="P:pyrimidine nucleotide biosynthetic process"/>
    <property type="evidence" value="ECO:0007669"/>
    <property type="project" value="UniProtKB-KW"/>
</dbReference>
<feature type="domain" description="Amidohydrolase-related" evidence="7">
    <location>
        <begin position="58"/>
        <end position="441"/>
    </location>
</feature>
<dbReference type="EC" id="3.5.2.3" evidence="8"/>
<dbReference type="AlphaFoldDB" id="A0A840SFV9"/>